<name>E6NA33_CALS0</name>
<evidence type="ECO:0008006" key="2">
    <source>
        <dbReference type="Google" id="ProtNLM"/>
    </source>
</evidence>
<dbReference type="EMBL" id="AP011887">
    <property type="protein sequence ID" value="BAJ49189.1"/>
    <property type="molecule type" value="Genomic_DNA"/>
</dbReference>
<evidence type="ECO:0000313" key="1">
    <source>
        <dbReference type="EMBL" id="BAJ49189.1"/>
    </source>
</evidence>
<gene>
    <name evidence="1" type="ORF">HGMM_F51A06C31</name>
</gene>
<protein>
    <recommendedName>
        <fullName evidence="2">VapB-type antitoxin</fullName>
    </recommendedName>
</protein>
<proteinExistence type="predicted"/>
<reference evidence="1" key="2">
    <citation type="journal article" date="2011" name="Nucleic Acids Res.">
        <title>Insights into the evolution of Archaea and eukaryotic protein modifier systems revealed by the genome of a novel archaeal group.</title>
        <authorList>
            <person name="Nunoura T."/>
            <person name="Takaki Y."/>
            <person name="Kakuta J."/>
            <person name="Nishi S."/>
            <person name="Sugahara J."/>
            <person name="Kazama H."/>
            <person name="Chee G."/>
            <person name="Hattori M."/>
            <person name="Kanai A."/>
            <person name="Atomi H."/>
            <person name="Takai K."/>
            <person name="Takami H."/>
        </authorList>
    </citation>
    <scope>NUCLEOTIDE SEQUENCE</scope>
</reference>
<reference evidence="1" key="1">
    <citation type="journal article" date="2005" name="Environ. Microbiol.">
        <title>Genetic and functional properties of uncultivated thermophilic crenarchaeotes from a subsurface gold mine as revealed by analysis of genome fragments.</title>
        <authorList>
            <person name="Nunoura T."/>
            <person name="Hirayama H."/>
            <person name="Takami H."/>
            <person name="Oida H."/>
            <person name="Nishi S."/>
            <person name="Shimamura S."/>
            <person name="Suzuki Y."/>
            <person name="Inagaki F."/>
            <person name="Takai K."/>
            <person name="Nealson K.H."/>
            <person name="Horikoshi K."/>
        </authorList>
    </citation>
    <scope>NUCLEOTIDE SEQUENCE</scope>
</reference>
<organism evidence="1">
    <name type="scientific">Caldiarchaeum subterraneum</name>
    <dbReference type="NCBI Taxonomy" id="311458"/>
    <lineage>
        <taxon>Archaea</taxon>
        <taxon>Nitrososphaerota</taxon>
        <taxon>Candidatus Caldarchaeales</taxon>
        <taxon>Candidatus Caldarchaeaceae</taxon>
        <taxon>Candidatus Caldarchaeum</taxon>
    </lineage>
</organism>
<accession>E6NA33</accession>
<sequence>MKVVNVKVDDYTKAKMGKLREVNWSEVIRRALRGTEQAMGGVKNMREFEEVVGA</sequence>
<dbReference type="AlphaFoldDB" id="E6NA33"/>